<comment type="caution">
    <text evidence="3">The sequence shown here is derived from an EMBL/GenBank/DDBJ whole genome shotgun (WGS) entry which is preliminary data.</text>
</comment>
<feature type="region of interest" description="Disordered" evidence="1">
    <location>
        <begin position="102"/>
        <end position="157"/>
    </location>
</feature>
<feature type="region of interest" description="Disordered" evidence="1">
    <location>
        <begin position="1"/>
        <end position="87"/>
    </location>
</feature>
<dbReference type="EMBL" id="VAHF01000007">
    <property type="protein sequence ID" value="TXG59091.1"/>
    <property type="molecule type" value="Genomic_DNA"/>
</dbReference>
<feature type="compositionally biased region" description="Basic and acidic residues" evidence="1">
    <location>
        <begin position="59"/>
        <end position="70"/>
    </location>
</feature>
<accession>A0A5C7HPZ6</accession>
<feature type="domain" description="THO1-MOS11 C-terminal" evidence="2">
    <location>
        <begin position="86"/>
        <end position="118"/>
    </location>
</feature>
<dbReference type="GO" id="GO:0005634">
    <property type="term" value="C:nucleus"/>
    <property type="evidence" value="ECO:0007669"/>
    <property type="project" value="TreeGrafter"/>
</dbReference>
<organism evidence="3 4">
    <name type="scientific">Acer yangbiense</name>
    <dbReference type="NCBI Taxonomy" id="1000413"/>
    <lineage>
        <taxon>Eukaryota</taxon>
        <taxon>Viridiplantae</taxon>
        <taxon>Streptophyta</taxon>
        <taxon>Embryophyta</taxon>
        <taxon>Tracheophyta</taxon>
        <taxon>Spermatophyta</taxon>
        <taxon>Magnoliopsida</taxon>
        <taxon>eudicotyledons</taxon>
        <taxon>Gunneridae</taxon>
        <taxon>Pentapetalae</taxon>
        <taxon>rosids</taxon>
        <taxon>malvids</taxon>
        <taxon>Sapindales</taxon>
        <taxon>Sapindaceae</taxon>
        <taxon>Hippocastanoideae</taxon>
        <taxon>Acereae</taxon>
        <taxon>Acer</taxon>
    </lineage>
</organism>
<feature type="compositionally biased region" description="Basic and acidic residues" evidence="1">
    <location>
        <begin position="30"/>
        <end position="40"/>
    </location>
</feature>
<evidence type="ECO:0000256" key="1">
    <source>
        <dbReference type="SAM" id="MobiDB-lite"/>
    </source>
</evidence>
<dbReference type="PANTHER" id="PTHR47701:SF2">
    <property type="entry name" value="PROTEIN MODIFIER OF SNC1 11"/>
    <property type="match status" value="1"/>
</dbReference>
<dbReference type="Proteomes" id="UP000323000">
    <property type="component" value="Chromosome 7"/>
</dbReference>
<dbReference type="InterPro" id="IPR044209">
    <property type="entry name" value="MOS11"/>
</dbReference>
<feature type="region of interest" description="Disordered" evidence="1">
    <location>
        <begin position="171"/>
        <end position="210"/>
    </location>
</feature>
<evidence type="ECO:0000259" key="2">
    <source>
        <dbReference type="Pfam" id="PF18592"/>
    </source>
</evidence>
<name>A0A5C7HPZ6_9ROSI</name>
<feature type="compositionally biased region" description="Polar residues" evidence="1">
    <location>
        <begin position="76"/>
        <end position="87"/>
    </location>
</feature>
<feature type="compositionally biased region" description="Polar residues" evidence="1">
    <location>
        <begin position="41"/>
        <end position="58"/>
    </location>
</feature>
<dbReference type="AlphaFoldDB" id="A0A5C7HPZ6"/>
<gene>
    <name evidence="3" type="ORF">EZV62_016920</name>
</gene>
<dbReference type="InterPro" id="IPR040746">
    <property type="entry name" value="THO1_MOS11_C"/>
</dbReference>
<sequence>MATDSEKPTDVNTVTAAAATDNSNNLSAEENPKKTMDSTDRVQNPTSVASSDAMSSETVELKKEGDDLKTIEAPVSPSSASDVTVTDVQRKIRRAERFGVSVQLSEEEKRNSRAERFGTAPQTQGSEVSKKSEDLKRRARAERFGIPVPTTVGDEEAKKKARLARFAPYSKTDTVEEDKRKARALRFSGPPSSSPSQVNGEGNIEPSSNLSVVYIRRQLSRARLVEEPE</sequence>
<dbReference type="Pfam" id="PF18592">
    <property type="entry name" value="Tho1_MOS11_C"/>
    <property type="match status" value="1"/>
</dbReference>
<feature type="compositionally biased region" description="Basic and acidic residues" evidence="1">
    <location>
        <begin position="106"/>
        <end position="116"/>
    </location>
</feature>
<dbReference type="GO" id="GO:0016973">
    <property type="term" value="P:poly(A)+ mRNA export from nucleus"/>
    <property type="evidence" value="ECO:0007669"/>
    <property type="project" value="InterPro"/>
</dbReference>
<protein>
    <recommendedName>
        <fullName evidence="2">THO1-MOS11 C-terminal domain-containing protein</fullName>
    </recommendedName>
</protein>
<evidence type="ECO:0000313" key="4">
    <source>
        <dbReference type="Proteomes" id="UP000323000"/>
    </source>
</evidence>
<reference evidence="4" key="1">
    <citation type="journal article" date="2019" name="Gigascience">
        <title>De novo genome assembly of the endangered Acer yangbiense, a plant species with extremely small populations endemic to Yunnan Province, China.</title>
        <authorList>
            <person name="Yang J."/>
            <person name="Wariss H.M."/>
            <person name="Tao L."/>
            <person name="Zhang R."/>
            <person name="Yun Q."/>
            <person name="Hollingsworth P."/>
            <person name="Dao Z."/>
            <person name="Luo G."/>
            <person name="Guo H."/>
            <person name="Ma Y."/>
            <person name="Sun W."/>
        </authorList>
    </citation>
    <scope>NUCLEOTIDE SEQUENCE [LARGE SCALE GENOMIC DNA]</scope>
    <source>
        <strain evidence="4">cv. Malutang</strain>
    </source>
</reference>
<keyword evidence="4" id="KW-1185">Reference proteome</keyword>
<dbReference type="PANTHER" id="PTHR47701">
    <property type="entry name" value="PROTEIN MODIFIER OF SNC1 11"/>
    <property type="match status" value="1"/>
</dbReference>
<feature type="compositionally biased region" description="Low complexity" evidence="1">
    <location>
        <begin position="10"/>
        <end position="25"/>
    </location>
</feature>
<dbReference type="OrthoDB" id="5837849at2759"/>
<proteinExistence type="predicted"/>
<feature type="compositionally biased region" description="Polar residues" evidence="1">
    <location>
        <begin position="190"/>
        <end position="210"/>
    </location>
</feature>
<evidence type="ECO:0000313" key="3">
    <source>
        <dbReference type="EMBL" id="TXG59091.1"/>
    </source>
</evidence>